<keyword evidence="1" id="KW-0472">Membrane</keyword>
<dbReference type="EMBL" id="CCAE010000010">
    <property type="protein sequence ID" value="CDN87346.1"/>
    <property type="molecule type" value="Genomic_DNA"/>
</dbReference>
<evidence type="ECO:0000256" key="1">
    <source>
        <dbReference type="SAM" id="Phobius"/>
    </source>
</evidence>
<dbReference type="Proteomes" id="UP000028878">
    <property type="component" value="Unassembled WGS sequence"/>
</dbReference>
<dbReference type="AlphaFoldDB" id="A0A1L1PMT4"/>
<gene>
    <name evidence="2" type="ORF">BN948_01768</name>
</gene>
<keyword evidence="3" id="KW-1185">Reference proteome</keyword>
<protein>
    <recommendedName>
        <fullName evidence="4">Transmembrane protein</fullName>
    </recommendedName>
</protein>
<proteinExistence type="predicted"/>
<feature type="transmembrane region" description="Helical" evidence="1">
    <location>
        <begin position="53"/>
        <end position="71"/>
    </location>
</feature>
<dbReference type="RefSeq" id="WP_035621220.1">
    <property type="nucleotide sequence ID" value="NZ_CCAE010000010.1"/>
</dbReference>
<accession>A0A1L1PMT4</accession>
<keyword evidence="1" id="KW-1133">Transmembrane helix</keyword>
<reference evidence="3" key="1">
    <citation type="submission" date="2014-02" db="EMBL/GenBank/DDBJ databases">
        <authorList>
            <person name="Gan H."/>
        </authorList>
    </citation>
    <scope>NUCLEOTIDE SEQUENCE [LARGE SCALE GENOMIC DNA]</scope>
    <source>
        <strain evidence="3">S1</strain>
    </source>
</reference>
<evidence type="ECO:0008006" key="4">
    <source>
        <dbReference type="Google" id="ProtNLM"/>
    </source>
</evidence>
<organism evidence="2 3">
    <name type="scientific">Hydrogenophaga intermedia</name>
    <dbReference type="NCBI Taxonomy" id="65786"/>
    <lineage>
        <taxon>Bacteria</taxon>
        <taxon>Pseudomonadati</taxon>
        <taxon>Pseudomonadota</taxon>
        <taxon>Betaproteobacteria</taxon>
        <taxon>Burkholderiales</taxon>
        <taxon>Comamonadaceae</taxon>
        <taxon>Hydrogenophaga</taxon>
    </lineage>
</organism>
<evidence type="ECO:0000313" key="2">
    <source>
        <dbReference type="EMBL" id="CDN87346.1"/>
    </source>
</evidence>
<evidence type="ECO:0000313" key="3">
    <source>
        <dbReference type="Proteomes" id="UP000028878"/>
    </source>
</evidence>
<sequence length="146" mass="16139">MKLLDRIDAAVLGWHQDVVDFLQRRPVVLGRFCLTATALLHFACWFLKTPPLWLVALSLLGLLVMSGLVATEGMYAVFGRIAAARYVQLVAGMLHLVASPFGEPELVRGLVVLDWMASTAYFYFMACRPPRPRPPRRAASLARGAA</sequence>
<reference evidence="3" key="2">
    <citation type="submission" date="2014-11" db="EMBL/GenBank/DDBJ databases">
        <title>Draft genome sequence of Hydrogenophaga intermedia S1.</title>
        <authorList>
            <person name="Gan H.M."/>
            <person name="Chew T.H."/>
            <person name="Stolz A."/>
        </authorList>
    </citation>
    <scope>NUCLEOTIDE SEQUENCE [LARGE SCALE GENOMIC DNA]</scope>
    <source>
        <strain evidence="3">S1</strain>
    </source>
</reference>
<feature type="transmembrane region" description="Helical" evidence="1">
    <location>
        <begin position="28"/>
        <end position="47"/>
    </location>
</feature>
<keyword evidence="1" id="KW-0812">Transmembrane</keyword>
<name>A0A1L1PMT4_HYDIT</name>